<dbReference type="SUPFAM" id="SSF55781">
    <property type="entry name" value="GAF domain-like"/>
    <property type="match status" value="1"/>
</dbReference>
<evidence type="ECO:0000256" key="6">
    <source>
        <dbReference type="ARBA" id="ARBA00022630"/>
    </source>
</evidence>
<dbReference type="InterPro" id="IPR013655">
    <property type="entry name" value="PAS_fold_3"/>
</dbReference>
<dbReference type="PROSITE" id="PS50112">
    <property type="entry name" value="PAS"/>
    <property type="match status" value="2"/>
</dbReference>
<dbReference type="Gene3D" id="3.30.565.10">
    <property type="entry name" value="Histidine kinase-like ATPase, C-terminal domain"/>
    <property type="match status" value="1"/>
</dbReference>
<evidence type="ECO:0000313" key="19">
    <source>
        <dbReference type="Proteomes" id="UP000644749"/>
    </source>
</evidence>
<dbReference type="InterPro" id="IPR001610">
    <property type="entry name" value="PAC"/>
</dbReference>
<dbReference type="SMART" id="SM00086">
    <property type="entry name" value="PAC"/>
    <property type="match status" value="2"/>
</dbReference>
<dbReference type="InterPro" id="IPR000014">
    <property type="entry name" value="PAS"/>
</dbReference>
<feature type="domain" description="PAC" evidence="17">
    <location>
        <begin position="380"/>
        <end position="432"/>
    </location>
</feature>
<evidence type="ECO:0000256" key="15">
    <source>
        <dbReference type="ARBA" id="ARBA00023170"/>
    </source>
</evidence>
<keyword evidence="10" id="KW-0547">Nucleotide-binding</keyword>
<dbReference type="SUPFAM" id="SSF55785">
    <property type="entry name" value="PYP-like sensor domain (PAS domain)"/>
    <property type="match status" value="3"/>
</dbReference>
<keyword evidence="15" id="KW-0675">Receptor</keyword>
<keyword evidence="13" id="KW-0157">Chromophore</keyword>
<proteinExistence type="predicted"/>
<feature type="domain" description="PAC" evidence="17">
    <location>
        <begin position="253"/>
        <end position="306"/>
    </location>
</feature>
<keyword evidence="19" id="KW-1185">Reference proteome</keyword>
<evidence type="ECO:0000256" key="1">
    <source>
        <dbReference type="ARBA" id="ARBA00000085"/>
    </source>
</evidence>
<evidence type="ECO:0000256" key="2">
    <source>
        <dbReference type="ARBA" id="ARBA00012438"/>
    </source>
</evidence>
<comment type="caution">
    <text evidence="18">The sequence shown here is derived from an EMBL/GenBank/DDBJ whole genome shotgun (WGS) entry which is preliminary data.</text>
</comment>
<dbReference type="PANTHER" id="PTHR41523:SF7">
    <property type="entry name" value="HISTIDINE KINASE"/>
    <property type="match status" value="1"/>
</dbReference>
<evidence type="ECO:0000259" key="17">
    <source>
        <dbReference type="PROSITE" id="PS50113"/>
    </source>
</evidence>
<evidence type="ECO:0000256" key="14">
    <source>
        <dbReference type="ARBA" id="ARBA00023026"/>
    </source>
</evidence>
<keyword evidence="7" id="KW-0288">FMN</keyword>
<keyword evidence="14" id="KW-0843">Virulence</keyword>
<dbReference type="Proteomes" id="UP000644749">
    <property type="component" value="Unassembled WGS sequence"/>
</dbReference>
<dbReference type="RefSeq" id="WP_191311854.1">
    <property type="nucleotide sequence ID" value="NZ_BNCL01000017.1"/>
</dbReference>
<keyword evidence="4" id="KW-0597">Phosphoprotein</keyword>
<keyword evidence="6" id="KW-0285">Flavoprotein</keyword>
<dbReference type="Gene3D" id="3.30.450.20">
    <property type="entry name" value="PAS domain"/>
    <property type="match status" value="3"/>
</dbReference>
<evidence type="ECO:0000256" key="8">
    <source>
        <dbReference type="ARBA" id="ARBA00022679"/>
    </source>
</evidence>
<keyword evidence="12" id="KW-0067">ATP-binding</keyword>
<evidence type="ECO:0000256" key="10">
    <source>
        <dbReference type="ARBA" id="ARBA00022741"/>
    </source>
</evidence>
<dbReference type="InterPro" id="IPR035965">
    <property type="entry name" value="PAS-like_dom_sf"/>
</dbReference>
<dbReference type="Pfam" id="PF00989">
    <property type="entry name" value="PAS"/>
    <property type="match status" value="1"/>
</dbReference>
<dbReference type="SMART" id="SM00091">
    <property type="entry name" value="PAS"/>
    <property type="match status" value="2"/>
</dbReference>
<evidence type="ECO:0000256" key="12">
    <source>
        <dbReference type="ARBA" id="ARBA00022840"/>
    </source>
</evidence>
<dbReference type="Gene3D" id="3.30.450.40">
    <property type="match status" value="1"/>
</dbReference>
<dbReference type="Pfam" id="PF08447">
    <property type="entry name" value="PAS_3"/>
    <property type="match status" value="1"/>
</dbReference>
<evidence type="ECO:0000256" key="4">
    <source>
        <dbReference type="ARBA" id="ARBA00022553"/>
    </source>
</evidence>
<evidence type="ECO:0000313" key="18">
    <source>
        <dbReference type="EMBL" id="MBL3675074.1"/>
    </source>
</evidence>
<comment type="catalytic activity">
    <reaction evidence="1">
        <text>ATP + protein L-histidine = ADP + protein N-phospho-L-histidine.</text>
        <dbReference type="EC" id="2.7.13.3"/>
    </reaction>
</comment>
<dbReference type="InterPro" id="IPR013767">
    <property type="entry name" value="PAS_fold"/>
</dbReference>
<dbReference type="SMART" id="SM00911">
    <property type="entry name" value="HWE_HK"/>
    <property type="match status" value="1"/>
</dbReference>
<evidence type="ECO:0000256" key="5">
    <source>
        <dbReference type="ARBA" id="ARBA00022606"/>
    </source>
</evidence>
<keyword evidence="8" id="KW-0808">Transferase</keyword>
<protein>
    <recommendedName>
        <fullName evidence="2">histidine kinase</fullName>
        <ecNumber evidence="2">2.7.13.3</ecNumber>
    </recommendedName>
</protein>
<evidence type="ECO:0000256" key="9">
    <source>
        <dbReference type="ARBA" id="ARBA00022737"/>
    </source>
</evidence>
<evidence type="ECO:0000256" key="11">
    <source>
        <dbReference type="ARBA" id="ARBA00022777"/>
    </source>
</evidence>
<evidence type="ECO:0000259" key="16">
    <source>
        <dbReference type="PROSITE" id="PS50112"/>
    </source>
</evidence>
<dbReference type="InterPro" id="IPR036890">
    <property type="entry name" value="HATPase_C_sf"/>
</dbReference>
<dbReference type="InterPro" id="IPR003018">
    <property type="entry name" value="GAF"/>
</dbReference>
<keyword evidence="9" id="KW-0677">Repeat</keyword>
<dbReference type="InterPro" id="IPR011102">
    <property type="entry name" value="Sig_transdc_His_kinase_HWE"/>
</dbReference>
<feature type="domain" description="PAS" evidence="16">
    <location>
        <begin position="307"/>
        <end position="377"/>
    </location>
</feature>
<dbReference type="PANTHER" id="PTHR41523">
    <property type="entry name" value="TWO-COMPONENT SYSTEM SENSOR PROTEIN"/>
    <property type="match status" value="1"/>
</dbReference>
<dbReference type="EMBL" id="JAESHT010000017">
    <property type="protein sequence ID" value="MBL3675074.1"/>
    <property type="molecule type" value="Genomic_DNA"/>
</dbReference>
<dbReference type="Pfam" id="PF07536">
    <property type="entry name" value="HWE_HK"/>
    <property type="match status" value="1"/>
</dbReference>
<feature type="domain" description="PAS" evidence="16">
    <location>
        <begin position="179"/>
        <end position="236"/>
    </location>
</feature>
<keyword evidence="3" id="KW-0600">Photoreceptor protein</keyword>
<name>A0ABS1S963_9RHOB</name>
<sequence>MTQEREDMLLRQQKILADFGDFALQSDDLDDILTEACRLVSEAMGTGRAKVLEIEEDGRKLLVRAGVGWAQDIVGRTRISMNKHSSESFSINQRKPVISTDISREDRFEVPGFMREAGVRALANVPIFLPGGRAFGLLQVDASEPRDFAQDDIQFLRTYASILGSVVDRLLKLSALRASEERFRFTVAQALDYAIFITDNDDRITDWLPGAARVFGWTEEEAVGQPGAILFTPEDRKAGVDVQEVVQARETGFAPDVRWHLRKDGSGVFIDGSVRPLRDGRGLVTGYLKIGQDVTQKREANILLEESEERLEAIFASAPVGLSELDLGGRFLRANSELCRILGRSRDELLATTVRQVTHPDDVRASQEALAQAIANDQPVSIDKRYHRANGEEIWASSTLTVLRDRDGRPSSLLAVTADLTARREAERALRDSEQRYRNLFELMDEAYAVVEPLKDQHGAWSDFRYIEVNAAFLKHTSMPWPVGKTITELLETPNPRWAQLYGQVLDSGQPIWVEETEPRLGRTFNLNVFSLDRPRNRVAVLFTDITERRESEERQKVLIGELHHRTRNLMTVVLALSDMTARSSTDLDHFRVRFQSRLEALARVQGLLSRLSDLDRVTFDELIQNELEAMGGDPDRITLDGPSGIRLRSSTVQTLAMALHELATNAVKYGALGQTGGRLAVTWSLDADDHADTPWLHIDWRETGITLPAEGASSCVKGQGRELIERALPYQLKARTTYSLTDDGVHCTIALPVSASPGKDQQHG</sequence>
<evidence type="ECO:0000256" key="7">
    <source>
        <dbReference type="ARBA" id="ARBA00022643"/>
    </source>
</evidence>
<dbReference type="InterPro" id="IPR029016">
    <property type="entry name" value="GAF-like_dom_sf"/>
</dbReference>
<organism evidence="18 19">
    <name type="scientific">Paracoccus aerius</name>
    <dbReference type="NCBI Taxonomy" id="1915382"/>
    <lineage>
        <taxon>Bacteria</taxon>
        <taxon>Pseudomonadati</taxon>
        <taxon>Pseudomonadota</taxon>
        <taxon>Alphaproteobacteria</taxon>
        <taxon>Rhodobacterales</taxon>
        <taxon>Paracoccaceae</taxon>
        <taxon>Paracoccus</taxon>
    </lineage>
</organism>
<dbReference type="CDD" id="cd00130">
    <property type="entry name" value="PAS"/>
    <property type="match status" value="2"/>
</dbReference>
<dbReference type="NCBIfam" id="TIGR00229">
    <property type="entry name" value="sensory_box"/>
    <property type="match status" value="2"/>
</dbReference>
<dbReference type="SMART" id="SM00065">
    <property type="entry name" value="GAF"/>
    <property type="match status" value="1"/>
</dbReference>
<reference evidence="18 19" key="1">
    <citation type="submission" date="2021-01" db="EMBL/GenBank/DDBJ databases">
        <title>011410 draft genome.</title>
        <authorList>
            <person name="Lang L."/>
        </authorList>
    </citation>
    <scope>NUCLEOTIDE SEQUENCE [LARGE SCALE GENOMIC DNA]</scope>
    <source>
        <strain evidence="18 19">KCTC 42845</strain>
    </source>
</reference>
<dbReference type="InterPro" id="IPR000700">
    <property type="entry name" value="PAS-assoc_C"/>
</dbReference>
<evidence type="ECO:0000256" key="13">
    <source>
        <dbReference type="ARBA" id="ARBA00022991"/>
    </source>
</evidence>
<accession>A0ABS1S963</accession>
<gene>
    <name evidence="18" type="ORF">JL111_16465</name>
</gene>
<keyword evidence="11" id="KW-0418">Kinase</keyword>
<keyword evidence="5" id="KW-0716">Sensory transduction</keyword>
<dbReference type="Pfam" id="PF01590">
    <property type="entry name" value="GAF"/>
    <property type="match status" value="1"/>
</dbReference>
<evidence type="ECO:0000256" key="3">
    <source>
        <dbReference type="ARBA" id="ARBA00022543"/>
    </source>
</evidence>
<dbReference type="PROSITE" id="PS50113">
    <property type="entry name" value="PAC"/>
    <property type="match status" value="2"/>
</dbReference>
<dbReference type="EC" id="2.7.13.3" evidence="2"/>